<accession>A0ABQ6LG53</accession>
<evidence type="ECO:0000313" key="2">
    <source>
        <dbReference type="EMBL" id="GMG81185.1"/>
    </source>
</evidence>
<sequence>MEGPFGPRGPGSGLVRGLRLMRLLAALLPVVFLLLAPPPAEAARTLFGAAPAEAARTHSGAEPAAAAPSPPLRLAQASRGARTTGHSISYGSRRLGPDARNRKRRSSRSTGAQTRRSLPPQPALLPGAGITRGARRVQPPRPAPQPVARAAPVPVPVPQPVARPAPPPRPAPSRSTALLLGGFAISAALLRYLLI</sequence>
<evidence type="ECO:0000256" key="1">
    <source>
        <dbReference type="SAM" id="MobiDB-lite"/>
    </source>
</evidence>
<evidence type="ECO:0000313" key="3">
    <source>
        <dbReference type="Proteomes" id="UP001239909"/>
    </source>
</evidence>
<protein>
    <submittedName>
        <fullName evidence="2">Uncharacterized protein</fullName>
    </submittedName>
</protein>
<dbReference type="EMBL" id="BSYI01000002">
    <property type="protein sequence ID" value="GMG81185.1"/>
    <property type="molecule type" value="Genomic_DNA"/>
</dbReference>
<proteinExistence type="predicted"/>
<reference evidence="2 3" key="1">
    <citation type="submission" date="2023-04" db="EMBL/GenBank/DDBJ databases">
        <title>Marinoamorphus aggregata gen. nov., sp. Nov., isolate from tissue of brittle star Ophioplocus japonicus.</title>
        <authorList>
            <person name="Kawano K."/>
            <person name="Sawayama S."/>
            <person name="Nakagawa S."/>
        </authorList>
    </citation>
    <scope>NUCLEOTIDE SEQUENCE [LARGE SCALE GENOMIC DNA]</scope>
    <source>
        <strain evidence="2 3">NKW23</strain>
    </source>
</reference>
<feature type="compositionally biased region" description="Low complexity" evidence="1">
    <location>
        <begin position="61"/>
        <end position="78"/>
    </location>
</feature>
<feature type="compositionally biased region" description="Pro residues" evidence="1">
    <location>
        <begin position="153"/>
        <end position="171"/>
    </location>
</feature>
<feature type="region of interest" description="Disordered" evidence="1">
    <location>
        <begin position="57"/>
        <end position="173"/>
    </location>
</feature>
<gene>
    <name evidence="2" type="ORF">LNKW23_03970</name>
</gene>
<organism evidence="2 3">
    <name type="scientific">Paralimibaculum aggregatum</name>
    <dbReference type="NCBI Taxonomy" id="3036245"/>
    <lineage>
        <taxon>Bacteria</taxon>
        <taxon>Pseudomonadati</taxon>
        <taxon>Pseudomonadota</taxon>
        <taxon>Alphaproteobacteria</taxon>
        <taxon>Rhodobacterales</taxon>
        <taxon>Paracoccaceae</taxon>
        <taxon>Paralimibaculum</taxon>
    </lineage>
</organism>
<keyword evidence="3" id="KW-1185">Reference proteome</keyword>
<comment type="caution">
    <text evidence="2">The sequence shown here is derived from an EMBL/GenBank/DDBJ whole genome shotgun (WGS) entry which is preliminary data.</text>
</comment>
<dbReference type="Proteomes" id="UP001239909">
    <property type="component" value="Unassembled WGS sequence"/>
</dbReference>
<name>A0ABQ6LG53_9RHOB</name>